<feature type="domain" description="PAS" evidence="10">
    <location>
        <begin position="232"/>
        <end position="274"/>
    </location>
</feature>
<evidence type="ECO:0000256" key="8">
    <source>
        <dbReference type="SAM" id="MobiDB-lite"/>
    </source>
</evidence>
<comment type="caution">
    <text evidence="12">The sequence shown here is derived from an EMBL/GenBank/DDBJ whole genome shotgun (WGS) entry which is preliminary data.</text>
</comment>
<dbReference type="InterPro" id="IPR013656">
    <property type="entry name" value="PAS_4"/>
</dbReference>
<dbReference type="Pfam" id="PF08448">
    <property type="entry name" value="PAS_4"/>
    <property type="match status" value="1"/>
</dbReference>
<feature type="region of interest" description="Disordered" evidence="8">
    <location>
        <begin position="594"/>
        <end position="618"/>
    </location>
</feature>
<evidence type="ECO:0000256" key="3">
    <source>
        <dbReference type="ARBA" id="ARBA00022553"/>
    </source>
</evidence>
<dbReference type="EC" id="2.7.13.3" evidence="2"/>
<dbReference type="SUPFAM" id="SSF55874">
    <property type="entry name" value="ATPase domain of HSP90 chaperone/DNA topoisomerase II/histidine kinase"/>
    <property type="match status" value="1"/>
</dbReference>
<evidence type="ECO:0000313" key="13">
    <source>
        <dbReference type="Proteomes" id="UP000753908"/>
    </source>
</evidence>
<keyword evidence="7" id="KW-0175">Coiled coil</keyword>
<dbReference type="InterPro" id="IPR000014">
    <property type="entry name" value="PAS"/>
</dbReference>
<dbReference type="SMART" id="SM00388">
    <property type="entry name" value="HisKA"/>
    <property type="match status" value="1"/>
</dbReference>
<keyword evidence="5" id="KW-0418">Kinase</keyword>
<feature type="domain" description="Histidine kinase" evidence="9">
    <location>
        <begin position="375"/>
        <end position="590"/>
    </location>
</feature>
<evidence type="ECO:0000256" key="2">
    <source>
        <dbReference type="ARBA" id="ARBA00012438"/>
    </source>
</evidence>
<dbReference type="AlphaFoldDB" id="A0A951U9J6"/>
<dbReference type="CDD" id="cd00130">
    <property type="entry name" value="PAS"/>
    <property type="match status" value="2"/>
</dbReference>
<sequence length="618" mass="69547">MTNKIFDEQITLSLRRLEELWQRADNLPKSPPEGWRQTDDLPTQPQELLWESLEELTFSLEELRVVVEELQQQNDELAQINREIEAERQRYQQLFELVPDGYLITTKEGVILEANQAAVELLKVPSVSLVGKPLAVFVAAEERHNFYSQLNQLSRGESIKNWLVPIQHRHQADFIASFTVTPVQDLQNQVVSLLWRMQDFTDENRGATTVCVPSAVESRGRSDITSSAVSLSEPLFRAMFENAAVGMALLDKHGHVIKSNCTLQTILGCTAQELPVVLRELMGLDQSGVELVTFQQLIAGQRHSYQLEKRFLNQDGALYWGRFTVSLVQGIGEEPTFATYMLTDVTEYKHSVLTTTEAQAKGEEFSKLKSRFFYVTTHELRNPLNTIFACADLIENNTRKGTEEKKRTYLQHIKVNVRRINQLLDDLLLMGKIEAGTIGVNPSLVDLNEFCRRLIAELQEDEGKEHKVTLINEYQASGIWDEKLLRRILKNLLLNAIKYSPKGSEISLSITCEKGQVVFHIQDSGIGIPQQDQKFLFQAFHRGSNVGKVPGSGLGLLIAKECAIAQGGEIAVESEENLGTTFIVTLPLNHRPGKSKKVNLLPSRQKNTNNDGGLGTGD</sequence>
<reference evidence="12" key="2">
    <citation type="journal article" date="2022" name="Microbiol. Resour. Announc.">
        <title>Metagenome Sequencing to Explore Phylogenomics of Terrestrial Cyanobacteria.</title>
        <authorList>
            <person name="Ward R.D."/>
            <person name="Stajich J.E."/>
            <person name="Johansen J.R."/>
            <person name="Huntemann M."/>
            <person name="Clum A."/>
            <person name="Foster B."/>
            <person name="Foster B."/>
            <person name="Roux S."/>
            <person name="Palaniappan K."/>
            <person name="Varghese N."/>
            <person name="Mukherjee S."/>
            <person name="Reddy T.B.K."/>
            <person name="Daum C."/>
            <person name="Copeland A."/>
            <person name="Chen I.A."/>
            <person name="Ivanova N.N."/>
            <person name="Kyrpides N.C."/>
            <person name="Shapiro N."/>
            <person name="Eloe-Fadrosh E.A."/>
            <person name="Pietrasiak N."/>
        </authorList>
    </citation>
    <scope>NUCLEOTIDE SEQUENCE</scope>
    <source>
        <strain evidence="12">CPER-KK1</strain>
    </source>
</reference>
<dbReference type="Pfam" id="PF02518">
    <property type="entry name" value="HATPase_c"/>
    <property type="match status" value="1"/>
</dbReference>
<protein>
    <recommendedName>
        <fullName evidence="2">histidine kinase</fullName>
        <ecNumber evidence="2">2.7.13.3</ecNumber>
    </recommendedName>
</protein>
<dbReference type="SUPFAM" id="SSF47384">
    <property type="entry name" value="Homodimeric domain of signal transducing histidine kinase"/>
    <property type="match status" value="1"/>
</dbReference>
<dbReference type="SUPFAM" id="SSF55785">
    <property type="entry name" value="PYP-like sensor domain (PAS domain)"/>
    <property type="match status" value="2"/>
</dbReference>
<dbReference type="CDD" id="cd00075">
    <property type="entry name" value="HATPase"/>
    <property type="match status" value="1"/>
</dbReference>
<dbReference type="InterPro" id="IPR036097">
    <property type="entry name" value="HisK_dim/P_sf"/>
</dbReference>
<dbReference type="PANTHER" id="PTHR43711">
    <property type="entry name" value="TWO-COMPONENT HISTIDINE KINASE"/>
    <property type="match status" value="1"/>
</dbReference>
<name>A0A951U9J6_9CYAN</name>
<dbReference type="Gene3D" id="3.30.565.10">
    <property type="entry name" value="Histidine kinase-like ATPase, C-terminal domain"/>
    <property type="match status" value="1"/>
</dbReference>
<dbReference type="Pfam" id="PF00512">
    <property type="entry name" value="HisKA"/>
    <property type="match status" value="1"/>
</dbReference>
<dbReference type="Gene3D" id="3.30.450.20">
    <property type="entry name" value="PAS domain"/>
    <property type="match status" value="2"/>
</dbReference>
<dbReference type="PRINTS" id="PR00344">
    <property type="entry name" value="BCTRLSENSOR"/>
</dbReference>
<dbReference type="EMBL" id="JAHHIF010000012">
    <property type="protein sequence ID" value="MBW4544965.1"/>
    <property type="molecule type" value="Genomic_DNA"/>
</dbReference>
<dbReference type="InterPro" id="IPR005467">
    <property type="entry name" value="His_kinase_dom"/>
</dbReference>
<dbReference type="FunFam" id="3.30.565.10:FF:000006">
    <property type="entry name" value="Sensor histidine kinase WalK"/>
    <property type="match status" value="1"/>
</dbReference>
<dbReference type="InterPro" id="IPR004358">
    <property type="entry name" value="Sig_transdc_His_kin-like_C"/>
</dbReference>
<organism evidence="12 13">
    <name type="scientific">Symplocastrum torsivum CPER-KK1</name>
    <dbReference type="NCBI Taxonomy" id="450513"/>
    <lineage>
        <taxon>Bacteria</taxon>
        <taxon>Bacillati</taxon>
        <taxon>Cyanobacteriota</taxon>
        <taxon>Cyanophyceae</taxon>
        <taxon>Oscillatoriophycideae</taxon>
        <taxon>Oscillatoriales</taxon>
        <taxon>Microcoleaceae</taxon>
        <taxon>Symplocastrum</taxon>
    </lineage>
</organism>
<evidence type="ECO:0000256" key="1">
    <source>
        <dbReference type="ARBA" id="ARBA00000085"/>
    </source>
</evidence>
<keyword evidence="3" id="KW-0597">Phosphoprotein</keyword>
<dbReference type="PANTHER" id="PTHR43711:SF26">
    <property type="entry name" value="SENSOR HISTIDINE KINASE RCSC"/>
    <property type="match status" value="1"/>
</dbReference>
<proteinExistence type="predicted"/>
<dbReference type="Pfam" id="PF13426">
    <property type="entry name" value="PAS_9"/>
    <property type="match status" value="1"/>
</dbReference>
<dbReference type="InterPro" id="IPR035965">
    <property type="entry name" value="PAS-like_dom_sf"/>
</dbReference>
<dbReference type="InterPro" id="IPR003594">
    <property type="entry name" value="HATPase_dom"/>
</dbReference>
<gene>
    <name evidence="12" type="ORF">KME25_11045</name>
</gene>
<dbReference type="SMART" id="SM00387">
    <property type="entry name" value="HATPase_c"/>
    <property type="match status" value="1"/>
</dbReference>
<evidence type="ECO:0000259" key="9">
    <source>
        <dbReference type="PROSITE" id="PS50109"/>
    </source>
</evidence>
<dbReference type="CDD" id="cd00082">
    <property type="entry name" value="HisKA"/>
    <property type="match status" value="1"/>
</dbReference>
<dbReference type="InterPro" id="IPR000700">
    <property type="entry name" value="PAS-assoc_C"/>
</dbReference>
<feature type="domain" description="PAC" evidence="11">
    <location>
        <begin position="305"/>
        <end position="357"/>
    </location>
</feature>
<accession>A0A951U9J6</accession>
<evidence type="ECO:0000256" key="5">
    <source>
        <dbReference type="ARBA" id="ARBA00022777"/>
    </source>
</evidence>
<evidence type="ECO:0000256" key="7">
    <source>
        <dbReference type="SAM" id="Coils"/>
    </source>
</evidence>
<dbReference type="Proteomes" id="UP000753908">
    <property type="component" value="Unassembled WGS sequence"/>
</dbReference>
<dbReference type="PROSITE" id="PS50113">
    <property type="entry name" value="PAC"/>
    <property type="match status" value="1"/>
</dbReference>
<evidence type="ECO:0000256" key="4">
    <source>
        <dbReference type="ARBA" id="ARBA00022679"/>
    </source>
</evidence>
<comment type="catalytic activity">
    <reaction evidence="1">
        <text>ATP + protein L-histidine = ADP + protein N-phospho-L-histidine.</text>
        <dbReference type="EC" id="2.7.13.3"/>
    </reaction>
</comment>
<dbReference type="GO" id="GO:0000155">
    <property type="term" value="F:phosphorelay sensor kinase activity"/>
    <property type="evidence" value="ECO:0007669"/>
    <property type="project" value="InterPro"/>
</dbReference>
<evidence type="ECO:0000313" key="12">
    <source>
        <dbReference type="EMBL" id="MBW4544965.1"/>
    </source>
</evidence>
<dbReference type="PROSITE" id="PS50112">
    <property type="entry name" value="PAS"/>
    <property type="match status" value="2"/>
</dbReference>
<feature type="coiled-coil region" evidence="7">
    <location>
        <begin position="53"/>
        <end position="97"/>
    </location>
</feature>
<evidence type="ECO:0000259" key="10">
    <source>
        <dbReference type="PROSITE" id="PS50112"/>
    </source>
</evidence>
<dbReference type="PROSITE" id="PS50109">
    <property type="entry name" value="HIS_KIN"/>
    <property type="match status" value="1"/>
</dbReference>
<dbReference type="SMART" id="SM00086">
    <property type="entry name" value="PAC"/>
    <property type="match status" value="2"/>
</dbReference>
<evidence type="ECO:0000256" key="6">
    <source>
        <dbReference type="ARBA" id="ARBA00023012"/>
    </source>
</evidence>
<reference evidence="12" key="1">
    <citation type="submission" date="2021-05" db="EMBL/GenBank/DDBJ databases">
        <authorList>
            <person name="Pietrasiak N."/>
            <person name="Ward R."/>
            <person name="Stajich J.E."/>
            <person name="Kurbessoian T."/>
        </authorList>
    </citation>
    <scope>NUCLEOTIDE SEQUENCE</scope>
    <source>
        <strain evidence="12">CPER-KK1</strain>
    </source>
</reference>
<dbReference type="Gene3D" id="1.10.287.130">
    <property type="match status" value="1"/>
</dbReference>
<keyword evidence="4" id="KW-0808">Transferase</keyword>
<dbReference type="SMART" id="SM00091">
    <property type="entry name" value="PAS"/>
    <property type="match status" value="2"/>
</dbReference>
<dbReference type="InterPro" id="IPR003661">
    <property type="entry name" value="HisK_dim/P_dom"/>
</dbReference>
<dbReference type="InterPro" id="IPR050736">
    <property type="entry name" value="Sensor_HK_Regulatory"/>
</dbReference>
<dbReference type="InterPro" id="IPR001610">
    <property type="entry name" value="PAC"/>
</dbReference>
<dbReference type="InterPro" id="IPR036890">
    <property type="entry name" value="HATPase_C_sf"/>
</dbReference>
<feature type="domain" description="PAS" evidence="10">
    <location>
        <begin position="87"/>
        <end position="157"/>
    </location>
</feature>
<keyword evidence="6" id="KW-0902">Two-component regulatory system</keyword>
<dbReference type="NCBIfam" id="TIGR00229">
    <property type="entry name" value="sensory_box"/>
    <property type="match status" value="2"/>
</dbReference>
<evidence type="ECO:0000259" key="11">
    <source>
        <dbReference type="PROSITE" id="PS50113"/>
    </source>
</evidence>